<evidence type="ECO:0000313" key="3">
    <source>
        <dbReference type="WBParaSite" id="OFLC_0001531501-mRNA-1"/>
    </source>
</evidence>
<dbReference type="EMBL" id="UZAJ01041921">
    <property type="protein sequence ID" value="VDP21258.1"/>
    <property type="molecule type" value="Genomic_DNA"/>
</dbReference>
<evidence type="ECO:0000313" key="2">
    <source>
        <dbReference type="Proteomes" id="UP000267606"/>
    </source>
</evidence>
<gene>
    <name evidence="1" type="ORF">OFLC_LOCUS15304</name>
</gene>
<reference evidence="1 2" key="2">
    <citation type="submission" date="2018-11" db="EMBL/GenBank/DDBJ databases">
        <authorList>
            <consortium name="Pathogen Informatics"/>
        </authorList>
    </citation>
    <scope>NUCLEOTIDE SEQUENCE [LARGE SCALE GENOMIC DNA]</scope>
</reference>
<name>A0A183I6E2_9BILA</name>
<evidence type="ECO:0000313" key="1">
    <source>
        <dbReference type="EMBL" id="VDP21258.1"/>
    </source>
</evidence>
<protein>
    <submittedName>
        <fullName evidence="3">PID domain-containing protein</fullName>
    </submittedName>
</protein>
<accession>A0A183I6E2</accession>
<reference evidence="3" key="1">
    <citation type="submission" date="2016-06" db="UniProtKB">
        <authorList>
            <consortium name="WormBaseParasite"/>
        </authorList>
    </citation>
    <scope>IDENTIFICATION</scope>
</reference>
<dbReference type="Proteomes" id="UP000267606">
    <property type="component" value="Unassembled WGS sequence"/>
</dbReference>
<keyword evidence="2" id="KW-1185">Reference proteome</keyword>
<dbReference type="WBParaSite" id="OFLC_0001531501-mRNA-1">
    <property type="protein sequence ID" value="OFLC_0001531501-mRNA-1"/>
    <property type="gene ID" value="OFLC_0001531501"/>
</dbReference>
<dbReference type="AlphaFoldDB" id="A0A183I6E2"/>
<sequence length="92" mass="10695">MLKTYFYMNKKVKNQDFLYVKCYSGSECNMMKISIMCYDSEDESVKDVMKKIVDMLCVLISNESSDIGTVISTNDHGDAKVYRGEYMGYFYP</sequence>
<organism evidence="3">
    <name type="scientific">Onchocerca flexuosa</name>
    <dbReference type="NCBI Taxonomy" id="387005"/>
    <lineage>
        <taxon>Eukaryota</taxon>
        <taxon>Metazoa</taxon>
        <taxon>Ecdysozoa</taxon>
        <taxon>Nematoda</taxon>
        <taxon>Chromadorea</taxon>
        <taxon>Rhabditida</taxon>
        <taxon>Spirurina</taxon>
        <taxon>Spiruromorpha</taxon>
        <taxon>Filarioidea</taxon>
        <taxon>Onchocercidae</taxon>
        <taxon>Onchocerca</taxon>
    </lineage>
</organism>
<proteinExistence type="predicted"/>
<dbReference type="STRING" id="387005.A0A183I6E2"/>